<protein>
    <recommendedName>
        <fullName evidence="4">Red chlorophyll catabolite reductase</fullName>
    </recommendedName>
</protein>
<accession>A0ABR2U590</accession>
<reference evidence="2 3" key="1">
    <citation type="journal article" date="2024" name="G3 (Bethesda)">
        <title>Genome assembly of Hibiscus sabdariffa L. provides insights into metabolisms of medicinal natural products.</title>
        <authorList>
            <person name="Kim T."/>
        </authorList>
    </citation>
    <scope>NUCLEOTIDE SEQUENCE [LARGE SCALE GENOMIC DNA]</scope>
    <source>
        <strain evidence="2">TK-2024</strain>
        <tissue evidence="2">Old leaves</tissue>
    </source>
</reference>
<dbReference type="Gene3D" id="3.40.1500.20">
    <property type="match status" value="1"/>
</dbReference>
<dbReference type="InterPro" id="IPR009439">
    <property type="entry name" value="RCC_reductase"/>
</dbReference>
<dbReference type="PANTHER" id="PTHR34685:SF2">
    <property type="entry name" value="RED CHLOROPHYLL CATABOLITE REDUCTASE, CHLOROPLASTIC"/>
    <property type="match status" value="1"/>
</dbReference>
<evidence type="ECO:0000256" key="1">
    <source>
        <dbReference type="SAM" id="MobiDB-lite"/>
    </source>
</evidence>
<sequence length="329" mass="36889">MRFLSIARGWQLNNRTQPMALVFPRFLTSSLPLPSSSFGPPSPRPQIFASSAPSSPMDISPRKYTDFPFVSAPHRNLMVDLVSTMENRLESQLKPCTLPSDVQYYYTPSGASHGSLYIRSGHSSSQVDFVLGSWIHCKLPTGGALNITSLSAYLNASTDAPNFLIELIQSSPTSLVFLLDLPPRKDPVFYPEYLQTFYENTQLESLRQRFEKLPEVQPYYSSALYIRCLTSPTSIMIRINTEGAGEGRMEEIIKDHVDPVAKEALRIWLEQCACEHRSVDEAGKAYLEKRDGLIKNKTIEIDIGSSFPRLFGPDIAGRVLEVIREAYNG</sequence>
<organism evidence="2 3">
    <name type="scientific">Hibiscus sabdariffa</name>
    <name type="common">roselle</name>
    <dbReference type="NCBI Taxonomy" id="183260"/>
    <lineage>
        <taxon>Eukaryota</taxon>
        <taxon>Viridiplantae</taxon>
        <taxon>Streptophyta</taxon>
        <taxon>Embryophyta</taxon>
        <taxon>Tracheophyta</taxon>
        <taxon>Spermatophyta</taxon>
        <taxon>Magnoliopsida</taxon>
        <taxon>eudicotyledons</taxon>
        <taxon>Gunneridae</taxon>
        <taxon>Pentapetalae</taxon>
        <taxon>rosids</taxon>
        <taxon>malvids</taxon>
        <taxon>Malvales</taxon>
        <taxon>Malvaceae</taxon>
        <taxon>Malvoideae</taxon>
        <taxon>Hibiscus</taxon>
    </lineage>
</organism>
<gene>
    <name evidence="2" type="ORF">V6N11_058514</name>
</gene>
<comment type="caution">
    <text evidence="2">The sequence shown here is derived from an EMBL/GenBank/DDBJ whole genome shotgun (WGS) entry which is preliminary data.</text>
</comment>
<dbReference type="Pfam" id="PF06405">
    <property type="entry name" value="RCC_reductase"/>
    <property type="match status" value="1"/>
</dbReference>
<dbReference type="Proteomes" id="UP001396334">
    <property type="component" value="Unassembled WGS sequence"/>
</dbReference>
<evidence type="ECO:0000313" key="2">
    <source>
        <dbReference type="EMBL" id="KAK9044618.1"/>
    </source>
</evidence>
<proteinExistence type="predicted"/>
<keyword evidence="3" id="KW-1185">Reference proteome</keyword>
<dbReference type="EMBL" id="JBBPBN010000002">
    <property type="protein sequence ID" value="KAK9044618.1"/>
    <property type="molecule type" value="Genomic_DNA"/>
</dbReference>
<evidence type="ECO:0008006" key="4">
    <source>
        <dbReference type="Google" id="ProtNLM"/>
    </source>
</evidence>
<evidence type="ECO:0000313" key="3">
    <source>
        <dbReference type="Proteomes" id="UP001396334"/>
    </source>
</evidence>
<dbReference type="PANTHER" id="PTHR34685">
    <property type="entry name" value="RED CHLOROPHYLL CATABOLITE REDUCTASE, CHLOROPLASTIC"/>
    <property type="match status" value="1"/>
</dbReference>
<name>A0ABR2U590_9ROSI</name>
<feature type="region of interest" description="Disordered" evidence="1">
    <location>
        <begin position="34"/>
        <end position="57"/>
    </location>
</feature>